<sequence length="212" mass="23134">MEMNSLLGFPAMGFVGSPLSVRSQVSGRNHLCQRRLRRPLGRGVSKLQVKASIGEDVSAGFIQVCVGPKPYGEAVKDFISAVCDAFSKGYSMTALQLEMQGSGAPGGRQLQADEVELRSVLITLVYKALQVLNVDQEKDAPKIEFTPGPFDDFVRQIVAAQQRGYDLNMIQQEFNLANTSSAESRSPLESAILRQGTRIVFETVLHVSGDKQ</sequence>
<accession>A0AAV8UKS9</accession>
<protein>
    <submittedName>
        <fullName evidence="1">Uncharacterized protein</fullName>
    </submittedName>
</protein>
<evidence type="ECO:0000313" key="1">
    <source>
        <dbReference type="EMBL" id="KAJ8903014.1"/>
    </source>
</evidence>
<keyword evidence="2" id="KW-1185">Reference proteome</keyword>
<dbReference type="AlphaFoldDB" id="A0AAV8UKS9"/>
<proteinExistence type="predicted"/>
<gene>
    <name evidence="1" type="ORF">NDN08_006330</name>
</gene>
<evidence type="ECO:0000313" key="2">
    <source>
        <dbReference type="Proteomes" id="UP001157974"/>
    </source>
</evidence>
<name>A0AAV8UKS9_9RHOD</name>
<reference evidence="1 2" key="1">
    <citation type="journal article" date="2023" name="Nat. Commun.">
        <title>Origin of minicircular mitochondrial genomes in red algae.</title>
        <authorList>
            <person name="Lee Y."/>
            <person name="Cho C.H."/>
            <person name="Lee Y.M."/>
            <person name="Park S.I."/>
            <person name="Yang J.H."/>
            <person name="West J.A."/>
            <person name="Bhattacharya D."/>
            <person name="Yoon H.S."/>
        </authorList>
    </citation>
    <scope>NUCLEOTIDE SEQUENCE [LARGE SCALE GENOMIC DNA]</scope>
    <source>
        <strain evidence="1 2">CCMP1338</strain>
        <tissue evidence="1">Whole cell</tissue>
    </source>
</reference>
<comment type="caution">
    <text evidence="1">The sequence shown here is derived from an EMBL/GenBank/DDBJ whole genome shotgun (WGS) entry which is preliminary data.</text>
</comment>
<dbReference type="Proteomes" id="UP001157974">
    <property type="component" value="Unassembled WGS sequence"/>
</dbReference>
<organism evidence="1 2">
    <name type="scientific">Rhodosorus marinus</name>
    <dbReference type="NCBI Taxonomy" id="101924"/>
    <lineage>
        <taxon>Eukaryota</taxon>
        <taxon>Rhodophyta</taxon>
        <taxon>Stylonematophyceae</taxon>
        <taxon>Stylonematales</taxon>
        <taxon>Stylonemataceae</taxon>
        <taxon>Rhodosorus</taxon>
    </lineage>
</organism>
<dbReference type="EMBL" id="JAMWBK010000008">
    <property type="protein sequence ID" value="KAJ8903014.1"/>
    <property type="molecule type" value="Genomic_DNA"/>
</dbReference>